<evidence type="ECO:0000256" key="8">
    <source>
        <dbReference type="ARBA" id="ARBA00039386"/>
    </source>
</evidence>
<evidence type="ECO:0000256" key="6">
    <source>
        <dbReference type="ARBA" id="ARBA00023014"/>
    </source>
</evidence>
<dbReference type="PANTHER" id="PTHR37424">
    <property type="entry name" value="BACTERIOFERRITIN-ASSOCIATED FERREDOXIN"/>
    <property type="match status" value="1"/>
</dbReference>
<evidence type="ECO:0000256" key="5">
    <source>
        <dbReference type="ARBA" id="ARBA00023004"/>
    </source>
</evidence>
<evidence type="ECO:0000256" key="1">
    <source>
        <dbReference type="ARBA" id="ARBA00022448"/>
    </source>
</evidence>
<name>A0A2A5WX84_9GAMM</name>
<evidence type="ECO:0000259" key="10">
    <source>
        <dbReference type="Pfam" id="PF04324"/>
    </source>
</evidence>
<proteinExistence type="inferred from homology"/>
<dbReference type="PANTHER" id="PTHR37424:SF1">
    <property type="entry name" value="BACTERIOFERRITIN-ASSOCIATED FERREDOXIN"/>
    <property type="match status" value="1"/>
</dbReference>
<keyword evidence="2" id="KW-0001">2Fe-2S</keyword>
<evidence type="ECO:0000256" key="3">
    <source>
        <dbReference type="ARBA" id="ARBA00022723"/>
    </source>
</evidence>
<dbReference type="EMBL" id="NTKD01000009">
    <property type="protein sequence ID" value="PDH40696.1"/>
    <property type="molecule type" value="Genomic_DNA"/>
</dbReference>
<keyword evidence="5" id="KW-0408">Iron</keyword>
<evidence type="ECO:0000313" key="11">
    <source>
        <dbReference type="EMBL" id="PDH40696.1"/>
    </source>
</evidence>
<dbReference type="InterPro" id="IPR052371">
    <property type="entry name" value="BFD-associated_ferredoxin"/>
</dbReference>
<reference evidence="11 12" key="1">
    <citation type="submission" date="2017-08" db="EMBL/GenBank/DDBJ databases">
        <title>Fine stratification of microbial communities through a metagenomic profile of the photic zone.</title>
        <authorList>
            <person name="Haro-Moreno J.M."/>
            <person name="Lopez-Perez M."/>
            <person name="De La Torre J."/>
            <person name="Picazo A."/>
            <person name="Camacho A."/>
            <person name="Rodriguez-Valera F."/>
        </authorList>
    </citation>
    <scope>NUCLEOTIDE SEQUENCE [LARGE SCALE GENOMIC DNA]</scope>
    <source>
        <strain evidence="11">MED-G24</strain>
    </source>
</reference>
<keyword evidence="3" id="KW-0479">Metal-binding</keyword>
<dbReference type="Proteomes" id="UP000219327">
    <property type="component" value="Unassembled WGS sequence"/>
</dbReference>
<sequence>MYVCICNAITEKEIHNAIDRGLSNVEDIADQLGAGACCGSCRETTRSILESRHSEDSQLWVSAV</sequence>
<keyword evidence="1" id="KW-0813">Transport</keyword>
<dbReference type="Pfam" id="PF04324">
    <property type="entry name" value="Fer2_BFD"/>
    <property type="match status" value="1"/>
</dbReference>
<dbReference type="GO" id="GO:0051537">
    <property type="term" value="F:2 iron, 2 sulfur cluster binding"/>
    <property type="evidence" value="ECO:0007669"/>
    <property type="project" value="UniProtKB-KW"/>
</dbReference>
<protein>
    <recommendedName>
        <fullName evidence="8">Bacterioferritin-associated ferredoxin</fullName>
    </recommendedName>
</protein>
<comment type="cofactor">
    <cofactor evidence="7">
        <name>[2Fe-2S] cluster</name>
        <dbReference type="ChEBI" id="CHEBI:190135"/>
    </cofactor>
</comment>
<gene>
    <name evidence="11" type="ORF">CNE99_02950</name>
</gene>
<comment type="caution">
    <text evidence="11">The sequence shown here is derived from an EMBL/GenBank/DDBJ whole genome shotgun (WGS) entry which is preliminary data.</text>
</comment>
<dbReference type="GO" id="GO:0046872">
    <property type="term" value="F:metal ion binding"/>
    <property type="evidence" value="ECO:0007669"/>
    <property type="project" value="UniProtKB-KW"/>
</dbReference>
<comment type="similarity">
    <text evidence="9">Belongs to the Bfd family.</text>
</comment>
<dbReference type="AlphaFoldDB" id="A0A2A5WX84"/>
<evidence type="ECO:0000256" key="4">
    <source>
        <dbReference type="ARBA" id="ARBA00022982"/>
    </source>
</evidence>
<keyword evidence="6" id="KW-0411">Iron-sulfur</keyword>
<feature type="domain" description="BFD-like [2Fe-2S]-binding" evidence="10">
    <location>
        <begin position="2"/>
        <end position="50"/>
    </location>
</feature>
<accession>A0A2A5WX84</accession>
<keyword evidence="4" id="KW-0249">Electron transport</keyword>
<evidence type="ECO:0000256" key="2">
    <source>
        <dbReference type="ARBA" id="ARBA00022714"/>
    </source>
</evidence>
<evidence type="ECO:0000313" key="12">
    <source>
        <dbReference type="Proteomes" id="UP000219327"/>
    </source>
</evidence>
<evidence type="ECO:0000256" key="9">
    <source>
        <dbReference type="ARBA" id="ARBA00046332"/>
    </source>
</evidence>
<dbReference type="InterPro" id="IPR041854">
    <property type="entry name" value="BFD-like_2Fe2S-bd_dom_sf"/>
</dbReference>
<dbReference type="InterPro" id="IPR007419">
    <property type="entry name" value="BFD-like_2Fe2S-bd_dom"/>
</dbReference>
<dbReference type="Gene3D" id="1.10.10.1100">
    <property type="entry name" value="BFD-like [2Fe-2S]-binding domain"/>
    <property type="match status" value="1"/>
</dbReference>
<organism evidence="11 12">
    <name type="scientific">OM182 bacterium MED-G24</name>
    <dbReference type="NCBI Taxonomy" id="1986255"/>
    <lineage>
        <taxon>Bacteria</taxon>
        <taxon>Pseudomonadati</taxon>
        <taxon>Pseudomonadota</taxon>
        <taxon>Gammaproteobacteria</taxon>
        <taxon>OMG group</taxon>
        <taxon>OM182 clade</taxon>
    </lineage>
</organism>
<evidence type="ECO:0000256" key="7">
    <source>
        <dbReference type="ARBA" id="ARBA00034078"/>
    </source>
</evidence>